<proteinExistence type="predicted"/>
<dbReference type="InterPro" id="IPR000801">
    <property type="entry name" value="Esterase-like"/>
</dbReference>
<dbReference type="Pfam" id="PF00756">
    <property type="entry name" value="Esterase"/>
    <property type="match status" value="1"/>
</dbReference>
<gene>
    <name evidence="3" type="ORF">HNQ79_001442</name>
</gene>
<feature type="region of interest" description="Disordered" evidence="1">
    <location>
        <begin position="81"/>
        <end position="103"/>
    </location>
</feature>
<dbReference type="Gene3D" id="3.40.50.1820">
    <property type="entry name" value="alpha/beta hydrolase"/>
    <property type="match status" value="1"/>
</dbReference>
<dbReference type="AlphaFoldDB" id="A0A7X0HC94"/>
<accession>A0A7X0HC94</accession>
<dbReference type="EMBL" id="JACHEM010000003">
    <property type="protein sequence ID" value="MBB6434991.1"/>
    <property type="molecule type" value="Genomic_DNA"/>
</dbReference>
<dbReference type="SUPFAM" id="SSF53474">
    <property type="entry name" value="alpha/beta-Hydrolases"/>
    <property type="match status" value="1"/>
</dbReference>
<feature type="transmembrane region" description="Helical" evidence="2">
    <location>
        <begin position="42"/>
        <end position="60"/>
    </location>
</feature>
<organism evidence="3 4">
    <name type="scientific">Streptomyces candidus</name>
    <dbReference type="NCBI Taxonomy" id="67283"/>
    <lineage>
        <taxon>Bacteria</taxon>
        <taxon>Bacillati</taxon>
        <taxon>Actinomycetota</taxon>
        <taxon>Actinomycetes</taxon>
        <taxon>Kitasatosporales</taxon>
        <taxon>Streptomycetaceae</taxon>
        <taxon>Streptomyces</taxon>
    </lineage>
</organism>
<evidence type="ECO:0000313" key="4">
    <source>
        <dbReference type="Proteomes" id="UP000540423"/>
    </source>
</evidence>
<sequence>MSLTGTPFLVTAACLLVVAFVLPLALWSRLRGPALVRGGTRVLMLLFAQITAITVVFVAVNNANGLYDTWDDLLGTGDHSGAAADLGPDGTGGQKLSEQPKQPARFTPVTDARMGEGVRVTQLRGRISGVEGEVYVWLPPQYDDPAYRDKKFPVVELLPGYPGSAKAWFGALEVNKQLKPLMEQGKVKPFILVSPRTNLLGDQTDSGCANTPGKVNAETWLSVDVRRMVSDTFRASDRAADWAVGGYSAGAHCAARLAVAHPDRYRAGVSLSGFNDPNGEPAALTAATPELRRANNPYLLLKKATDAGKPPRTALFVSGAAGDGYESGTALKSVAKEPTTVRVVKLTGPHGTSVWKQQVPEVFRWLSEQVGT</sequence>
<keyword evidence="2" id="KW-0812">Transmembrane</keyword>
<dbReference type="RefSeq" id="WP_185028132.1">
    <property type="nucleotide sequence ID" value="NZ_BNBN01000004.1"/>
</dbReference>
<evidence type="ECO:0000256" key="1">
    <source>
        <dbReference type="SAM" id="MobiDB-lite"/>
    </source>
</evidence>
<dbReference type="GO" id="GO:0016747">
    <property type="term" value="F:acyltransferase activity, transferring groups other than amino-acyl groups"/>
    <property type="evidence" value="ECO:0007669"/>
    <property type="project" value="TreeGrafter"/>
</dbReference>
<keyword evidence="4" id="KW-1185">Reference proteome</keyword>
<feature type="transmembrane region" description="Helical" evidence="2">
    <location>
        <begin position="6"/>
        <end position="30"/>
    </location>
</feature>
<dbReference type="PANTHER" id="PTHR48098">
    <property type="entry name" value="ENTEROCHELIN ESTERASE-RELATED"/>
    <property type="match status" value="1"/>
</dbReference>
<comment type="caution">
    <text evidence="3">The sequence shown here is derived from an EMBL/GenBank/DDBJ whole genome shotgun (WGS) entry which is preliminary data.</text>
</comment>
<keyword evidence="2" id="KW-0472">Membrane</keyword>
<dbReference type="InterPro" id="IPR050583">
    <property type="entry name" value="Mycobacterial_A85_antigen"/>
</dbReference>
<evidence type="ECO:0000256" key="2">
    <source>
        <dbReference type="SAM" id="Phobius"/>
    </source>
</evidence>
<dbReference type="InterPro" id="IPR029058">
    <property type="entry name" value="AB_hydrolase_fold"/>
</dbReference>
<dbReference type="Proteomes" id="UP000540423">
    <property type="component" value="Unassembled WGS sequence"/>
</dbReference>
<dbReference type="PANTHER" id="PTHR48098:SF1">
    <property type="entry name" value="DIACYLGLYCEROL ACYLTRANSFERASE_MYCOLYLTRANSFERASE AG85A"/>
    <property type="match status" value="1"/>
</dbReference>
<name>A0A7X0HC94_9ACTN</name>
<reference evidence="3 4" key="1">
    <citation type="submission" date="2020-08" db="EMBL/GenBank/DDBJ databases">
        <title>Genomic Encyclopedia of Type Strains, Phase IV (KMG-IV): sequencing the most valuable type-strain genomes for metagenomic binning, comparative biology and taxonomic classification.</title>
        <authorList>
            <person name="Goeker M."/>
        </authorList>
    </citation>
    <scope>NUCLEOTIDE SEQUENCE [LARGE SCALE GENOMIC DNA]</scope>
    <source>
        <strain evidence="3 4">DSM 40141</strain>
    </source>
</reference>
<evidence type="ECO:0000313" key="3">
    <source>
        <dbReference type="EMBL" id="MBB6434991.1"/>
    </source>
</evidence>
<keyword evidence="2" id="KW-1133">Transmembrane helix</keyword>
<protein>
    <submittedName>
        <fullName evidence="3">Enterochelin esterase-like enzyme</fullName>
    </submittedName>
</protein>